<comment type="subcellular location">
    <subcellularLocation>
        <location evidence="2">Chromosome</location>
    </subcellularLocation>
    <subcellularLocation>
        <location evidence="1">Nucleus</location>
    </subcellularLocation>
</comment>
<keyword evidence="7" id="KW-1185">Reference proteome</keyword>
<dbReference type="WBParaSite" id="jg6743">
    <property type="protein sequence ID" value="jg6743"/>
    <property type="gene ID" value="jg6743"/>
</dbReference>
<evidence type="ECO:0000313" key="7">
    <source>
        <dbReference type="Proteomes" id="UP000887574"/>
    </source>
</evidence>
<name>A0A915ELU5_9BILA</name>
<proteinExistence type="inferred from homology"/>
<organism evidence="7 8">
    <name type="scientific">Ditylenchus dipsaci</name>
    <dbReference type="NCBI Taxonomy" id="166011"/>
    <lineage>
        <taxon>Eukaryota</taxon>
        <taxon>Metazoa</taxon>
        <taxon>Ecdysozoa</taxon>
        <taxon>Nematoda</taxon>
        <taxon>Chromadorea</taxon>
        <taxon>Rhabditida</taxon>
        <taxon>Tylenchina</taxon>
        <taxon>Tylenchomorpha</taxon>
        <taxon>Sphaerularioidea</taxon>
        <taxon>Anguinidae</taxon>
        <taxon>Anguininae</taxon>
        <taxon>Ditylenchus</taxon>
    </lineage>
</organism>
<dbReference type="GO" id="GO:0034472">
    <property type="term" value="P:snRNA 3'-end processing"/>
    <property type="evidence" value="ECO:0007669"/>
    <property type="project" value="InterPro"/>
</dbReference>
<dbReference type="PANTHER" id="PTHR13350:SF1">
    <property type="entry name" value="INTEGRATOR COMPLEX SUBUNIT 8"/>
    <property type="match status" value="1"/>
</dbReference>
<evidence type="ECO:0000256" key="1">
    <source>
        <dbReference type="ARBA" id="ARBA00004123"/>
    </source>
</evidence>
<evidence type="ECO:0000256" key="2">
    <source>
        <dbReference type="ARBA" id="ARBA00004286"/>
    </source>
</evidence>
<reference evidence="8" key="1">
    <citation type="submission" date="2022-11" db="UniProtKB">
        <authorList>
            <consortium name="WormBaseParasite"/>
        </authorList>
    </citation>
    <scope>IDENTIFICATION</scope>
</reference>
<comment type="similarity">
    <text evidence="3">Belongs to the Integrator subunit 8 family.</text>
</comment>
<dbReference type="PANTHER" id="PTHR13350">
    <property type="entry name" value="INTEGRATOR COMPLEX SUBUNIT 8"/>
    <property type="match status" value="1"/>
</dbReference>
<keyword evidence="5" id="KW-0539">Nucleus</keyword>
<evidence type="ECO:0000256" key="5">
    <source>
        <dbReference type="ARBA" id="ARBA00023242"/>
    </source>
</evidence>
<keyword evidence="4" id="KW-0158">Chromosome</keyword>
<evidence type="ECO:0000256" key="3">
    <source>
        <dbReference type="ARBA" id="ARBA00007147"/>
    </source>
</evidence>
<dbReference type="GO" id="GO:0005694">
    <property type="term" value="C:chromosome"/>
    <property type="evidence" value="ECO:0007669"/>
    <property type="project" value="UniProtKB-SubCell"/>
</dbReference>
<dbReference type="AlphaFoldDB" id="A0A915ELU5"/>
<sequence length="456" mass="52379">MLLLNFRTGIISLISSLWKLEQLVTLNNSIGWRAMINKFATAVSDILSSNQELSELLAYDLIRVEIDVFNRRLYRTDASDFASTAANILQMTKNFTTRAIQTGNVAFVKFILPLVNFLFNNKQWKFTMDVLNDRCFKCHLTDFSRLLASYFYYLFEEKNAPVAAQIATNTFWTIMWPTFEVISTSVRRPAQMLITRDQLLDFLTLLKEATALDFFFGYTCFLFNSTLPASMEEDRPLPSTTISSFKRIFNDHELVWRQLTFDSNSLDVKFIESVIQVLCRNAVLVHPVNANWLRICGDFNFAKENWNEAVIYYLEVIAAVQRSSTTEISNMDAMYTKISIALAALKMPTLAAIVGQLRASIESHLLQVEWLLQGSHNTVDSGPAYFSLIADVNLMEHMAVAYTKLGLPVYVQNLIKSMPTKAINPNNSPQVLQREVERRKKRFLEILFNQFFKQNL</sequence>
<dbReference type="GO" id="GO:0032039">
    <property type="term" value="C:integrator complex"/>
    <property type="evidence" value="ECO:0007669"/>
    <property type="project" value="TreeGrafter"/>
</dbReference>
<dbReference type="InterPro" id="IPR057980">
    <property type="entry name" value="TPR_INTS8"/>
</dbReference>
<accession>A0A915ELU5</accession>
<evidence type="ECO:0000313" key="8">
    <source>
        <dbReference type="WBParaSite" id="jg6743"/>
    </source>
</evidence>
<evidence type="ECO:0000256" key="4">
    <source>
        <dbReference type="ARBA" id="ARBA00022454"/>
    </source>
</evidence>
<dbReference type="Pfam" id="PF25756">
    <property type="entry name" value="TPR_INTS8"/>
    <property type="match status" value="1"/>
</dbReference>
<dbReference type="InterPro" id="IPR038751">
    <property type="entry name" value="INTS8"/>
</dbReference>
<dbReference type="Proteomes" id="UP000887574">
    <property type="component" value="Unplaced"/>
</dbReference>
<protein>
    <submittedName>
        <fullName evidence="8">Integrator complex subunit 10</fullName>
    </submittedName>
</protein>
<evidence type="ECO:0000259" key="6">
    <source>
        <dbReference type="Pfam" id="PF25756"/>
    </source>
</evidence>
<feature type="domain" description="INTS8 TPR repeats" evidence="6">
    <location>
        <begin position="17"/>
        <end position="451"/>
    </location>
</feature>